<name>A0A1T5JDH4_9FIRM</name>
<proteinExistence type="predicted"/>
<gene>
    <name evidence="2" type="ORF">SAMN02194393_01113</name>
</gene>
<evidence type="ECO:0000313" key="3">
    <source>
        <dbReference type="Proteomes" id="UP000190285"/>
    </source>
</evidence>
<accession>A0A1T5JDH4</accession>
<organism evidence="2 3">
    <name type="scientific">Maledivibacter halophilus</name>
    <dbReference type="NCBI Taxonomy" id="36842"/>
    <lineage>
        <taxon>Bacteria</taxon>
        <taxon>Bacillati</taxon>
        <taxon>Bacillota</taxon>
        <taxon>Clostridia</taxon>
        <taxon>Peptostreptococcales</taxon>
        <taxon>Caminicellaceae</taxon>
        <taxon>Maledivibacter</taxon>
    </lineage>
</organism>
<evidence type="ECO:0000313" key="2">
    <source>
        <dbReference type="EMBL" id="SKC49445.1"/>
    </source>
</evidence>
<dbReference type="AlphaFoldDB" id="A0A1T5JDH4"/>
<sequence length="125" mass="15193">MKNLYERISSNIKNIQKDRRNLNKAINIKNNNIENLKNELINLKKLYNLIKDFDYLPYYKSKLIIYFIESRIYELEIIIQIESLNKKLIQRFKYKEKISEKKKALLIYVHNFINKLLGKKNKSIP</sequence>
<dbReference type="RefSeq" id="WP_079489944.1">
    <property type="nucleotide sequence ID" value="NZ_FUZT01000002.1"/>
</dbReference>
<protein>
    <submittedName>
        <fullName evidence="2">Uncharacterized protein</fullName>
    </submittedName>
</protein>
<dbReference type="Proteomes" id="UP000190285">
    <property type="component" value="Unassembled WGS sequence"/>
</dbReference>
<reference evidence="2 3" key="1">
    <citation type="submission" date="2017-02" db="EMBL/GenBank/DDBJ databases">
        <authorList>
            <person name="Peterson S.W."/>
        </authorList>
    </citation>
    <scope>NUCLEOTIDE SEQUENCE [LARGE SCALE GENOMIC DNA]</scope>
    <source>
        <strain evidence="2 3">M1</strain>
    </source>
</reference>
<dbReference type="EMBL" id="FUZT01000002">
    <property type="protein sequence ID" value="SKC49445.1"/>
    <property type="molecule type" value="Genomic_DNA"/>
</dbReference>
<keyword evidence="1" id="KW-0175">Coiled coil</keyword>
<evidence type="ECO:0000256" key="1">
    <source>
        <dbReference type="SAM" id="Coils"/>
    </source>
</evidence>
<feature type="coiled-coil region" evidence="1">
    <location>
        <begin position="5"/>
        <end position="46"/>
    </location>
</feature>
<keyword evidence="3" id="KW-1185">Reference proteome</keyword>